<accession>A0A3B0CJ34</accession>
<dbReference type="Gene3D" id="3.40.50.150">
    <property type="entry name" value="Vaccinia Virus protein VP39"/>
    <property type="match status" value="1"/>
</dbReference>
<evidence type="ECO:0000313" key="2">
    <source>
        <dbReference type="EMBL" id="RKN84309.1"/>
    </source>
</evidence>
<dbReference type="EMBL" id="RBAH01000009">
    <property type="protein sequence ID" value="RKN84309.1"/>
    <property type="molecule type" value="Genomic_DNA"/>
</dbReference>
<dbReference type="GO" id="GO:0016740">
    <property type="term" value="F:transferase activity"/>
    <property type="evidence" value="ECO:0007669"/>
    <property type="project" value="UniProtKB-KW"/>
</dbReference>
<dbReference type="AlphaFoldDB" id="A0A3B0CJ34"/>
<dbReference type="Gene3D" id="3.40.50.2000">
    <property type="entry name" value="Glycogen Phosphorylase B"/>
    <property type="match status" value="1"/>
</dbReference>
<dbReference type="Pfam" id="PF13692">
    <property type="entry name" value="Glyco_trans_1_4"/>
    <property type="match status" value="1"/>
</dbReference>
<gene>
    <name evidence="2" type="ORF">D7M11_15040</name>
</gene>
<keyword evidence="3" id="KW-1185">Reference proteome</keyword>
<dbReference type="Proteomes" id="UP000282311">
    <property type="component" value="Unassembled WGS sequence"/>
</dbReference>
<name>A0A3B0CJ34_9BACL</name>
<keyword evidence="2" id="KW-0808">Transferase</keyword>
<dbReference type="CDD" id="cd02440">
    <property type="entry name" value="AdoMet_MTases"/>
    <property type="match status" value="1"/>
</dbReference>
<comment type="caution">
    <text evidence="2">The sequence shown here is derived from an EMBL/GenBank/DDBJ whole genome shotgun (WGS) entry which is preliminary data.</text>
</comment>
<reference evidence="2 3" key="1">
    <citation type="journal article" date="2007" name="Int. J. Syst. Evol. Microbiol.">
        <title>Paenibacillus ginsengarvi sp. nov., isolated from soil from ginseng cultivation.</title>
        <authorList>
            <person name="Yoon M.H."/>
            <person name="Ten L.N."/>
            <person name="Im W.T."/>
        </authorList>
    </citation>
    <scope>NUCLEOTIDE SEQUENCE [LARGE SCALE GENOMIC DNA]</scope>
    <source>
        <strain evidence="2 3">KCTC 13059</strain>
    </source>
</reference>
<evidence type="ECO:0000313" key="3">
    <source>
        <dbReference type="Proteomes" id="UP000282311"/>
    </source>
</evidence>
<dbReference type="InterPro" id="IPR041698">
    <property type="entry name" value="Methyltransf_25"/>
</dbReference>
<evidence type="ECO:0000259" key="1">
    <source>
        <dbReference type="Pfam" id="PF13649"/>
    </source>
</evidence>
<dbReference type="Pfam" id="PF13649">
    <property type="entry name" value="Methyltransf_25"/>
    <property type="match status" value="1"/>
</dbReference>
<dbReference type="InterPro" id="IPR029063">
    <property type="entry name" value="SAM-dependent_MTases_sf"/>
</dbReference>
<protein>
    <submittedName>
        <fullName evidence="2">Glycosyltransferase</fullName>
    </submittedName>
</protein>
<proteinExistence type="predicted"/>
<organism evidence="2 3">
    <name type="scientific">Paenibacillus ginsengarvi</name>
    <dbReference type="NCBI Taxonomy" id="400777"/>
    <lineage>
        <taxon>Bacteria</taxon>
        <taxon>Bacillati</taxon>
        <taxon>Bacillota</taxon>
        <taxon>Bacilli</taxon>
        <taxon>Bacillales</taxon>
        <taxon>Paenibacillaceae</taxon>
        <taxon>Paenibacillus</taxon>
    </lineage>
</organism>
<dbReference type="SUPFAM" id="SSF53335">
    <property type="entry name" value="S-adenosyl-L-methionine-dependent methyltransferases"/>
    <property type="match status" value="1"/>
</dbReference>
<dbReference type="PANTHER" id="PTHR12526">
    <property type="entry name" value="GLYCOSYLTRANSFERASE"/>
    <property type="match status" value="1"/>
</dbReference>
<sequence length="555" mass="63371">MFKGEKPAMKFIYPPTIQWEGAEVFQRPQQLMKAFAAAGHEAVFMERGRADGSIQLREGVQVTGNGYRNEKSQTPTILWVTHPPHFRMKPMLQADYIVFDYIDECTEEFGMWHNADLRAAMEAADIITVVSQRLLEIVMAEFPGKPVLLVPNGVDSAHYADAAALPAPMDMASLPRPILGFMGSISTWIDGDILRRVAELRPDWTLLLIGPDYITLKLTLSDLPNVVFPGRKLYGELPAYVGHFDVGLIPFQVRNMTNSSSPLKMYEYMAAGVPVVSTPIREAVNSEPVLTGQTAEEWVSLIEGIMEKPTDRDELIRYAQSQEWKVRIAPVVVHLMMLGHFRSIAQADNRINSRNYWNTRFQNNWEQWRGRDQTSFFARLMLEHLPDWLVEDIRMHKLGITDLGCAEGDGVQVLSEAFPEVRLTGVDFSEVAIMKATRHYPQLLFRVGDITAIKEEDSDDVLLTSNTLEHLRDPIAVIRRLARITRRYLIVLVPYRESEPLSDEHQYRFDDGDFPEWIEGCRSMFRKVIDCRRIPGTKWDGDQLLAVYSIADRNE</sequence>
<dbReference type="SUPFAM" id="SSF53756">
    <property type="entry name" value="UDP-Glycosyltransferase/glycogen phosphorylase"/>
    <property type="match status" value="1"/>
</dbReference>
<feature type="domain" description="Methyltransferase" evidence="1">
    <location>
        <begin position="400"/>
        <end position="486"/>
    </location>
</feature>